<dbReference type="RefSeq" id="WP_189418136.1">
    <property type="nucleotide sequence ID" value="NZ_BMYZ01000001.1"/>
</dbReference>
<evidence type="ECO:0000256" key="1">
    <source>
        <dbReference type="SAM" id="MobiDB-lite"/>
    </source>
</evidence>
<dbReference type="Proteomes" id="UP000619761">
    <property type="component" value="Unassembled WGS sequence"/>
</dbReference>
<name>A0ABQ3B6D2_9GAMM</name>
<evidence type="ECO:0000259" key="3">
    <source>
        <dbReference type="Pfam" id="PF16537"/>
    </source>
</evidence>
<gene>
    <name evidence="4" type="ORF">GCM10011613_21080</name>
</gene>
<protein>
    <recommendedName>
        <fullName evidence="3">Type II secretion system protein GspB C-terminal domain-containing protein</fullName>
    </recommendedName>
</protein>
<feature type="transmembrane region" description="Helical" evidence="2">
    <location>
        <begin position="41"/>
        <end position="62"/>
    </location>
</feature>
<accession>A0ABQ3B6D2</accession>
<feature type="region of interest" description="Disordered" evidence="1">
    <location>
        <begin position="12"/>
        <end position="33"/>
    </location>
</feature>
<evidence type="ECO:0000256" key="2">
    <source>
        <dbReference type="SAM" id="Phobius"/>
    </source>
</evidence>
<organism evidence="4 5">
    <name type="scientific">Cellvibrio zantedeschiae</name>
    <dbReference type="NCBI Taxonomy" id="1237077"/>
    <lineage>
        <taxon>Bacteria</taxon>
        <taxon>Pseudomonadati</taxon>
        <taxon>Pseudomonadota</taxon>
        <taxon>Gammaproteobacteria</taxon>
        <taxon>Cellvibrionales</taxon>
        <taxon>Cellvibrionaceae</taxon>
        <taxon>Cellvibrio</taxon>
    </lineage>
</organism>
<dbReference type="InterPro" id="IPR032389">
    <property type="entry name" value="GspB_C"/>
</dbReference>
<evidence type="ECO:0000313" key="5">
    <source>
        <dbReference type="Proteomes" id="UP000619761"/>
    </source>
</evidence>
<proteinExistence type="predicted"/>
<keyword evidence="2" id="KW-1133">Transmembrane helix</keyword>
<reference evidence="5" key="1">
    <citation type="journal article" date="2019" name="Int. J. Syst. Evol. Microbiol.">
        <title>The Global Catalogue of Microorganisms (GCM) 10K type strain sequencing project: providing services to taxonomists for standard genome sequencing and annotation.</title>
        <authorList>
            <consortium name="The Broad Institute Genomics Platform"/>
            <consortium name="The Broad Institute Genome Sequencing Center for Infectious Disease"/>
            <person name="Wu L."/>
            <person name="Ma J."/>
        </authorList>
    </citation>
    <scope>NUCLEOTIDE SEQUENCE [LARGE SCALE GENOMIC DNA]</scope>
    <source>
        <strain evidence="5">KCTC 32239</strain>
    </source>
</reference>
<feature type="domain" description="Type II secretion system protein GspB C-terminal" evidence="3">
    <location>
        <begin position="185"/>
        <end position="242"/>
    </location>
</feature>
<sequence>MSLLLDALNKADQERKRNEATPGISSNHENTFDHGTRNKSIVLVAVIAIGLGLLFATIYWLGQRSATPATTTATTSAAVKSSISSQQQKSLATEQTTTTQIIENNAAENNPGTNVSEENIDTSEENVASLYQQNTAAQSTNTTLTLPTPTANAPADVSGASPTSITQFANLPDLHDLPSQVLEKIPSLNYSEHNYNSNGGSVKINGTIHHANDQLSNGLVIDKILEDGMVLHIENYSFKMRALNSWVNM</sequence>
<keyword evidence="2" id="KW-0812">Transmembrane</keyword>
<evidence type="ECO:0000313" key="4">
    <source>
        <dbReference type="EMBL" id="GGY75354.1"/>
    </source>
</evidence>
<dbReference type="EMBL" id="BMYZ01000001">
    <property type="protein sequence ID" value="GGY75354.1"/>
    <property type="molecule type" value="Genomic_DNA"/>
</dbReference>
<keyword evidence="2" id="KW-0472">Membrane</keyword>
<dbReference type="Pfam" id="PF16537">
    <property type="entry name" value="T2SSB"/>
    <property type="match status" value="1"/>
</dbReference>
<comment type="caution">
    <text evidence="4">The sequence shown here is derived from an EMBL/GenBank/DDBJ whole genome shotgun (WGS) entry which is preliminary data.</text>
</comment>
<keyword evidence="5" id="KW-1185">Reference proteome</keyword>